<organism evidence="4 5">
    <name type="scientific">Phlyctema vagabunda</name>
    <dbReference type="NCBI Taxonomy" id="108571"/>
    <lineage>
        <taxon>Eukaryota</taxon>
        <taxon>Fungi</taxon>
        <taxon>Dikarya</taxon>
        <taxon>Ascomycota</taxon>
        <taxon>Pezizomycotina</taxon>
        <taxon>Leotiomycetes</taxon>
        <taxon>Helotiales</taxon>
        <taxon>Dermateaceae</taxon>
        <taxon>Phlyctema</taxon>
    </lineage>
</organism>
<evidence type="ECO:0000259" key="3">
    <source>
        <dbReference type="Pfam" id="PF05368"/>
    </source>
</evidence>
<sequence length="312" mass="34229">MTSMSTKTILITGATGKQGSAVIEQLLASPESRGLTIFAITRNVDSGSAKKLAAKSPDTIKLIQGDLDDCRAIFDNVKSSINSVFCVSVPYMGFGAKSEQEEVQAKSLVEEAFVRGVEHFVFTSVDRHGPDSDAMDTDVPHFITKANIEKHILKRFDGPGRTWTILRPVAFMENIIPGFVGKVFPTAWQNNLSPTTKLQVVSTQDIGWFGAQALMKPAEYSGQAISLAGDDLTFQEANDIFRNAAGTDMPTTWGFLVSLMLWLNGDLGLMFRFFENTGYAADIQSLRKRHPGLLSFSDWVKSSPFAKTKTEL</sequence>
<dbReference type="EMBL" id="JBFCZG010000009">
    <property type="protein sequence ID" value="KAL3418674.1"/>
    <property type="molecule type" value="Genomic_DNA"/>
</dbReference>
<evidence type="ECO:0000256" key="2">
    <source>
        <dbReference type="ARBA" id="ARBA00022857"/>
    </source>
</evidence>
<feature type="domain" description="NmrA-like" evidence="3">
    <location>
        <begin position="6"/>
        <end position="250"/>
    </location>
</feature>
<dbReference type="PANTHER" id="PTHR42748">
    <property type="entry name" value="NITROGEN METABOLITE REPRESSION PROTEIN NMRA FAMILY MEMBER"/>
    <property type="match status" value="1"/>
</dbReference>
<protein>
    <submittedName>
        <fullName evidence="4">NmrA-like family domain-containing protein 1-like protein 4</fullName>
    </submittedName>
</protein>
<gene>
    <name evidence="4" type="ORF">PVAG01_10390</name>
</gene>
<dbReference type="Pfam" id="PF05368">
    <property type="entry name" value="NmrA"/>
    <property type="match status" value="1"/>
</dbReference>
<dbReference type="InterPro" id="IPR051164">
    <property type="entry name" value="NmrA-like_oxidored"/>
</dbReference>
<evidence type="ECO:0000313" key="5">
    <source>
        <dbReference type="Proteomes" id="UP001629113"/>
    </source>
</evidence>
<dbReference type="Gene3D" id="3.90.25.10">
    <property type="entry name" value="UDP-galactose 4-epimerase, domain 1"/>
    <property type="match status" value="1"/>
</dbReference>
<keyword evidence="2" id="KW-0521">NADP</keyword>
<comment type="caution">
    <text evidence="4">The sequence shown here is derived from an EMBL/GenBank/DDBJ whole genome shotgun (WGS) entry which is preliminary data.</text>
</comment>
<dbReference type="Gene3D" id="3.40.50.720">
    <property type="entry name" value="NAD(P)-binding Rossmann-like Domain"/>
    <property type="match status" value="1"/>
</dbReference>
<dbReference type="Proteomes" id="UP001629113">
    <property type="component" value="Unassembled WGS sequence"/>
</dbReference>
<dbReference type="PANTHER" id="PTHR42748:SF7">
    <property type="entry name" value="NMRA LIKE REDOX SENSOR 1-RELATED"/>
    <property type="match status" value="1"/>
</dbReference>
<dbReference type="SUPFAM" id="SSF51735">
    <property type="entry name" value="NAD(P)-binding Rossmann-fold domains"/>
    <property type="match status" value="1"/>
</dbReference>
<keyword evidence="5" id="KW-1185">Reference proteome</keyword>
<reference evidence="4 5" key="1">
    <citation type="submission" date="2024-06" db="EMBL/GenBank/DDBJ databases">
        <title>Complete genome of Phlyctema vagabunda strain 19-DSS-EL-015.</title>
        <authorList>
            <person name="Fiorenzani C."/>
        </authorList>
    </citation>
    <scope>NUCLEOTIDE SEQUENCE [LARGE SCALE GENOMIC DNA]</scope>
    <source>
        <strain evidence="4 5">19-DSS-EL-015</strain>
    </source>
</reference>
<name>A0ABR4P5U3_9HELO</name>
<evidence type="ECO:0000256" key="1">
    <source>
        <dbReference type="ARBA" id="ARBA00006328"/>
    </source>
</evidence>
<accession>A0ABR4P5U3</accession>
<dbReference type="InterPro" id="IPR036291">
    <property type="entry name" value="NAD(P)-bd_dom_sf"/>
</dbReference>
<dbReference type="InterPro" id="IPR008030">
    <property type="entry name" value="NmrA-like"/>
</dbReference>
<proteinExistence type="inferred from homology"/>
<evidence type="ECO:0000313" key="4">
    <source>
        <dbReference type="EMBL" id="KAL3418674.1"/>
    </source>
</evidence>
<comment type="similarity">
    <text evidence="1">Belongs to the NmrA-type oxidoreductase family.</text>
</comment>